<dbReference type="OrthoDB" id="5344325at2759"/>
<protein>
    <recommendedName>
        <fullName evidence="7">Zn(2)-C6 fungal-type domain-containing protein</fullName>
    </recommendedName>
</protein>
<accession>A0A9W9NCR5</accession>
<keyword evidence="9" id="KW-1185">Reference proteome</keyword>
<dbReference type="Proteomes" id="UP001150941">
    <property type="component" value="Unassembled WGS sequence"/>
</dbReference>
<reference evidence="8" key="1">
    <citation type="submission" date="2022-11" db="EMBL/GenBank/DDBJ databases">
        <authorList>
            <person name="Petersen C."/>
        </authorList>
    </citation>
    <scope>NUCLEOTIDE SEQUENCE</scope>
    <source>
        <strain evidence="8">IBT 19713</strain>
    </source>
</reference>
<dbReference type="InterPro" id="IPR036864">
    <property type="entry name" value="Zn2-C6_fun-type_DNA-bd_sf"/>
</dbReference>
<gene>
    <name evidence="8" type="ORF">N7468_010461</name>
</gene>
<feature type="domain" description="Zn(2)-C6 fungal-type" evidence="7">
    <location>
        <begin position="15"/>
        <end position="46"/>
    </location>
</feature>
<dbReference type="InterPro" id="IPR001138">
    <property type="entry name" value="Zn2Cys6_DnaBD"/>
</dbReference>
<name>A0A9W9NCR5_9EURO</name>
<dbReference type="Gene3D" id="4.10.240.10">
    <property type="entry name" value="Zn(2)-C6 fungal-type DNA-binding domain"/>
    <property type="match status" value="1"/>
</dbReference>
<keyword evidence="3" id="KW-0238">DNA-binding</keyword>
<dbReference type="EMBL" id="JAPQKS010000008">
    <property type="protein sequence ID" value="KAJ5217453.1"/>
    <property type="molecule type" value="Genomic_DNA"/>
</dbReference>
<evidence type="ECO:0000256" key="4">
    <source>
        <dbReference type="ARBA" id="ARBA00023163"/>
    </source>
</evidence>
<comment type="subcellular location">
    <subcellularLocation>
        <location evidence="1">Nucleus</location>
    </subcellularLocation>
</comment>
<dbReference type="CDD" id="cd00067">
    <property type="entry name" value="GAL4"/>
    <property type="match status" value="1"/>
</dbReference>
<evidence type="ECO:0000256" key="6">
    <source>
        <dbReference type="SAM" id="MobiDB-lite"/>
    </source>
</evidence>
<keyword evidence="5" id="KW-0539">Nucleus</keyword>
<feature type="region of interest" description="Disordered" evidence="6">
    <location>
        <begin position="54"/>
        <end position="132"/>
    </location>
</feature>
<keyword evidence="4" id="KW-0804">Transcription</keyword>
<evidence type="ECO:0000259" key="7">
    <source>
        <dbReference type="PROSITE" id="PS50048"/>
    </source>
</evidence>
<dbReference type="CDD" id="cd12148">
    <property type="entry name" value="fungal_TF_MHR"/>
    <property type="match status" value="1"/>
</dbReference>
<evidence type="ECO:0000313" key="9">
    <source>
        <dbReference type="Proteomes" id="UP001150941"/>
    </source>
</evidence>
<dbReference type="PANTHER" id="PTHR31001:SF87">
    <property type="entry name" value="COL-21"/>
    <property type="match status" value="1"/>
</dbReference>
<dbReference type="RefSeq" id="XP_058326324.1">
    <property type="nucleotide sequence ID" value="XM_058479756.1"/>
</dbReference>
<dbReference type="InterPro" id="IPR050613">
    <property type="entry name" value="Sec_Metabolite_Reg"/>
</dbReference>
<evidence type="ECO:0000256" key="5">
    <source>
        <dbReference type="ARBA" id="ARBA00023242"/>
    </source>
</evidence>
<evidence type="ECO:0000256" key="2">
    <source>
        <dbReference type="ARBA" id="ARBA00023015"/>
    </source>
</evidence>
<dbReference type="SUPFAM" id="SSF57701">
    <property type="entry name" value="Zn2/Cys6 DNA-binding domain"/>
    <property type="match status" value="1"/>
</dbReference>
<feature type="compositionally biased region" description="Polar residues" evidence="6">
    <location>
        <begin position="91"/>
        <end position="100"/>
    </location>
</feature>
<dbReference type="GO" id="GO:0000981">
    <property type="term" value="F:DNA-binding transcription factor activity, RNA polymerase II-specific"/>
    <property type="evidence" value="ECO:0007669"/>
    <property type="project" value="InterPro"/>
</dbReference>
<organism evidence="8 9">
    <name type="scientific">Penicillium chermesinum</name>
    <dbReference type="NCBI Taxonomy" id="63820"/>
    <lineage>
        <taxon>Eukaryota</taxon>
        <taxon>Fungi</taxon>
        <taxon>Dikarya</taxon>
        <taxon>Ascomycota</taxon>
        <taxon>Pezizomycotina</taxon>
        <taxon>Eurotiomycetes</taxon>
        <taxon>Eurotiomycetidae</taxon>
        <taxon>Eurotiales</taxon>
        <taxon>Aspergillaceae</taxon>
        <taxon>Penicillium</taxon>
    </lineage>
</organism>
<reference evidence="8" key="2">
    <citation type="journal article" date="2023" name="IMA Fungus">
        <title>Comparative genomic study of the Penicillium genus elucidates a diverse pangenome and 15 lateral gene transfer events.</title>
        <authorList>
            <person name="Petersen C."/>
            <person name="Sorensen T."/>
            <person name="Nielsen M.R."/>
            <person name="Sondergaard T.E."/>
            <person name="Sorensen J.L."/>
            <person name="Fitzpatrick D.A."/>
            <person name="Frisvad J.C."/>
            <person name="Nielsen K.L."/>
        </authorList>
    </citation>
    <scope>NUCLEOTIDE SEQUENCE</scope>
    <source>
        <strain evidence="8">IBT 19713</strain>
    </source>
</reference>
<proteinExistence type="predicted"/>
<dbReference type="GO" id="GO:0003677">
    <property type="term" value="F:DNA binding"/>
    <property type="evidence" value="ECO:0007669"/>
    <property type="project" value="UniProtKB-KW"/>
</dbReference>
<comment type="caution">
    <text evidence="8">The sequence shown here is derived from an EMBL/GenBank/DDBJ whole genome shotgun (WGS) entry which is preliminary data.</text>
</comment>
<dbReference type="GO" id="GO:0005634">
    <property type="term" value="C:nucleus"/>
    <property type="evidence" value="ECO:0007669"/>
    <property type="project" value="UniProtKB-SubCell"/>
</dbReference>
<evidence type="ECO:0000256" key="3">
    <source>
        <dbReference type="ARBA" id="ARBA00023125"/>
    </source>
</evidence>
<evidence type="ECO:0000313" key="8">
    <source>
        <dbReference type="EMBL" id="KAJ5217453.1"/>
    </source>
</evidence>
<dbReference type="PANTHER" id="PTHR31001">
    <property type="entry name" value="UNCHARACTERIZED TRANSCRIPTIONAL REGULATORY PROTEIN"/>
    <property type="match status" value="1"/>
</dbReference>
<sequence>MGKRPARTSTRKVTSCLSCYRRKQKCNRRFPCNHCTQRRRPEQCIYLYSPTASECPSERQSEPSKSAADDDTAPASFTGMAPAGSLDQRPSAASNGNMQANVDADVAPESNGREQSPGAGDGTDAAMRPPRLNTDANRCLGLSEIFGYSDESDRNLLGLIYHVGGLVHCPHRSDRTVTLPQDQLRVVKREMAKMPARPILDFLLQFFLAEVNWMTQLIHAPSFMLYYYSWWAKQSLQLLDEDIQVTHIDFAVLILRTCAFTAQFLPSPTYTVDSIRGIPLTQVREICNTVATNLNEVAEAVNERGSLFRVQHLCFYAFNQACEGRLGSSWALLSSSIRVAHGLGYHRLAGSESLLGDPLEREMKRRVFCNLYHRLLSRQLDRVSAFGDSFNMDNLPRMHLTPEVDSESDAPEAFTERILQARLMALWSCIKKSQGEDGAPYDPTQAQELHDWLQKDFVDTLPPAFSLTNPDCKWDERLRHLPKQRQLIRATVGESICHLFRPLLLLDAAHVRTMPIYKQVLLDSQSNALAHAAFSVLDASTKLHNLMGAMHTRLPAVVIYPFEAAVTLALICIKDLVPRESDIRVTGLRSDFKARANSTSTGTASSMEDVVATTQGGAPQSQPVYREACVTAVEETLSCLQALADISVLAEGAAQSLAPLLSTIHDMPMNDAVGGISTDGGALLPSPRVSLGQSHPLFAHNSDLSLSTWLSASSGLHTVSMAETTTDTLSDDWVSFGLSSLNDPWNTVVQNGLLGDWNKK</sequence>
<keyword evidence="2" id="KW-0805">Transcription regulation</keyword>
<dbReference type="Pfam" id="PF00172">
    <property type="entry name" value="Zn_clus"/>
    <property type="match status" value="1"/>
</dbReference>
<dbReference type="GO" id="GO:0008270">
    <property type="term" value="F:zinc ion binding"/>
    <property type="evidence" value="ECO:0007669"/>
    <property type="project" value="InterPro"/>
</dbReference>
<evidence type="ECO:0000256" key="1">
    <source>
        <dbReference type="ARBA" id="ARBA00004123"/>
    </source>
</evidence>
<dbReference type="GeneID" id="83207060"/>
<dbReference type="AlphaFoldDB" id="A0A9W9NCR5"/>
<dbReference type="PROSITE" id="PS50048">
    <property type="entry name" value="ZN2_CY6_FUNGAL_2"/>
    <property type="match status" value="1"/>
</dbReference>